<reference evidence="3" key="1">
    <citation type="submission" date="2022-10" db="EMBL/GenBank/DDBJ databases">
        <title>Genome assembly of Pristionchus species.</title>
        <authorList>
            <person name="Yoshida K."/>
            <person name="Sommer R.J."/>
        </authorList>
    </citation>
    <scope>NUCLEOTIDE SEQUENCE [LARGE SCALE GENOMIC DNA]</scope>
    <source>
        <strain evidence="3">RS5460</strain>
    </source>
</reference>
<dbReference type="PANTHER" id="PTHR43319">
    <property type="entry name" value="BETA-LACTAMASE-RELATED"/>
    <property type="match status" value="1"/>
</dbReference>
<dbReference type="Pfam" id="PF00144">
    <property type="entry name" value="Beta-lactamase"/>
    <property type="match status" value="1"/>
</dbReference>
<accession>A0AAN4ZHZ0</accession>
<evidence type="ECO:0000313" key="2">
    <source>
        <dbReference type="EMBL" id="GMR37290.1"/>
    </source>
</evidence>
<feature type="non-terminal residue" evidence="2">
    <location>
        <position position="414"/>
    </location>
</feature>
<organism evidence="2 3">
    <name type="scientific">Pristionchus mayeri</name>
    <dbReference type="NCBI Taxonomy" id="1317129"/>
    <lineage>
        <taxon>Eukaryota</taxon>
        <taxon>Metazoa</taxon>
        <taxon>Ecdysozoa</taxon>
        <taxon>Nematoda</taxon>
        <taxon>Chromadorea</taxon>
        <taxon>Rhabditida</taxon>
        <taxon>Rhabditina</taxon>
        <taxon>Diplogasteromorpha</taxon>
        <taxon>Diplogasteroidea</taxon>
        <taxon>Neodiplogasteridae</taxon>
        <taxon>Pristionchus</taxon>
    </lineage>
</organism>
<comment type="caution">
    <text evidence="2">The sequence shown here is derived from an EMBL/GenBank/DDBJ whole genome shotgun (WGS) entry which is preliminary data.</text>
</comment>
<dbReference type="Gene3D" id="3.40.710.10">
    <property type="entry name" value="DD-peptidase/beta-lactamase superfamily"/>
    <property type="match status" value="1"/>
</dbReference>
<evidence type="ECO:0000313" key="3">
    <source>
        <dbReference type="Proteomes" id="UP001328107"/>
    </source>
</evidence>
<dbReference type="AlphaFoldDB" id="A0AAN4ZHZ0"/>
<keyword evidence="3" id="KW-1185">Reference proteome</keyword>
<name>A0AAN4ZHZ0_9BILA</name>
<dbReference type="InterPro" id="IPR012338">
    <property type="entry name" value="Beta-lactam/transpept-like"/>
</dbReference>
<dbReference type="InterPro" id="IPR001466">
    <property type="entry name" value="Beta-lactam-related"/>
</dbReference>
<feature type="domain" description="Beta-lactamase-related" evidence="1">
    <location>
        <begin position="36"/>
        <end position="408"/>
    </location>
</feature>
<dbReference type="EMBL" id="BTRK01000002">
    <property type="protein sequence ID" value="GMR37290.1"/>
    <property type="molecule type" value="Genomic_DNA"/>
</dbReference>
<sequence length="414" mass="46554">MGGPSFFSLPFLAKKDVPLSIGTLKPGYEEVLQAMRQNVENGWEPEGCNFAAYVHGELVVDLWGGYADKSCGRVWDAETIATFFSCTKALTAITMAMQADRGQLRYSDTIEIHWPEFGQNGKEKITVLHALQHQAGLQYLREEDGSVALLDHDTLTNLNAMDRWVEVQKPIFPPGEVSIYHALSFGWIMDGLMRRADEKGRTVGQFIKEEILDKYGIQEIFIGGTKEIEYRIARIRSHTRSYGMVVMEWMNDVAAITTTAPIYYWPKSIFRKELKNVNGAKDFKLANHPATRKVGQPAANGVGNARNLAKILDIFEAGQLCSRETLDKLREPQLVGKFDPVLGARVHKGYGFCFTKSPLGDWQYGHLGVGGQNLRTDTKRRITFAYITNGMKAGQGEHTKTMKRLEAALYRSYQ</sequence>
<dbReference type="SUPFAM" id="SSF56601">
    <property type="entry name" value="beta-lactamase/transpeptidase-like"/>
    <property type="match status" value="1"/>
</dbReference>
<dbReference type="PANTHER" id="PTHR43319:SF3">
    <property type="entry name" value="BETA-LACTAMASE-RELATED DOMAIN-CONTAINING PROTEIN"/>
    <property type="match status" value="1"/>
</dbReference>
<protein>
    <recommendedName>
        <fullName evidence="1">Beta-lactamase-related domain-containing protein</fullName>
    </recommendedName>
</protein>
<dbReference type="InterPro" id="IPR052907">
    <property type="entry name" value="Beta-lactamase/esterase"/>
</dbReference>
<evidence type="ECO:0000259" key="1">
    <source>
        <dbReference type="Pfam" id="PF00144"/>
    </source>
</evidence>
<proteinExistence type="predicted"/>
<dbReference type="Proteomes" id="UP001328107">
    <property type="component" value="Unassembled WGS sequence"/>
</dbReference>
<gene>
    <name evidence="2" type="ORF">PMAYCL1PPCAC_07485</name>
</gene>